<keyword evidence="3" id="KW-0813">Transport</keyword>
<feature type="transmembrane region" description="Helical" evidence="8">
    <location>
        <begin position="484"/>
        <end position="505"/>
    </location>
</feature>
<name>A0A1D7XLJ0_9CLOT</name>
<dbReference type="Gene3D" id="3.30.70.2170">
    <property type="match status" value="1"/>
</dbReference>
<dbReference type="PANTHER" id="PTHR11629:SF63">
    <property type="entry name" value="V-TYPE PROTON ATPASE SUBUNIT A"/>
    <property type="match status" value="1"/>
</dbReference>
<dbReference type="EMBL" id="CP017253">
    <property type="protein sequence ID" value="AOR24208.1"/>
    <property type="molecule type" value="Genomic_DNA"/>
</dbReference>
<proteinExistence type="inferred from homology"/>
<comment type="subcellular location">
    <subcellularLocation>
        <location evidence="1">Membrane</location>
        <topology evidence="1">Multi-pass membrane protein</topology>
    </subcellularLocation>
</comment>
<evidence type="ECO:0000256" key="1">
    <source>
        <dbReference type="ARBA" id="ARBA00004141"/>
    </source>
</evidence>
<feature type="transmembrane region" description="Helical" evidence="8">
    <location>
        <begin position="511"/>
        <end position="528"/>
    </location>
</feature>
<dbReference type="GO" id="GO:0046961">
    <property type="term" value="F:proton-transporting ATPase activity, rotational mechanism"/>
    <property type="evidence" value="ECO:0007669"/>
    <property type="project" value="InterPro"/>
</dbReference>
<dbReference type="GO" id="GO:0033179">
    <property type="term" value="C:proton-transporting V-type ATPase, V0 domain"/>
    <property type="evidence" value="ECO:0007669"/>
    <property type="project" value="InterPro"/>
</dbReference>
<dbReference type="KEGG" id="ctae:BGI42_10910"/>
<keyword evidence="7 8" id="KW-0472">Membrane</keyword>
<evidence type="ECO:0000256" key="5">
    <source>
        <dbReference type="ARBA" id="ARBA00022989"/>
    </source>
</evidence>
<evidence type="ECO:0000256" key="6">
    <source>
        <dbReference type="ARBA" id="ARBA00023065"/>
    </source>
</evidence>
<keyword evidence="5 8" id="KW-1133">Transmembrane helix</keyword>
<dbReference type="PANTHER" id="PTHR11629">
    <property type="entry name" value="VACUOLAR PROTON ATPASES"/>
    <property type="match status" value="1"/>
</dbReference>
<dbReference type="GO" id="GO:0051117">
    <property type="term" value="F:ATPase binding"/>
    <property type="evidence" value="ECO:0007669"/>
    <property type="project" value="TreeGrafter"/>
</dbReference>
<evidence type="ECO:0000256" key="8">
    <source>
        <dbReference type="SAM" id="Phobius"/>
    </source>
</evidence>
<dbReference type="GO" id="GO:0007035">
    <property type="term" value="P:vacuolar acidification"/>
    <property type="evidence" value="ECO:0007669"/>
    <property type="project" value="TreeGrafter"/>
</dbReference>
<organism evidence="9 10">
    <name type="scientific">Clostridium taeniosporum</name>
    <dbReference type="NCBI Taxonomy" id="394958"/>
    <lineage>
        <taxon>Bacteria</taxon>
        <taxon>Bacillati</taxon>
        <taxon>Bacillota</taxon>
        <taxon>Clostridia</taxon>
        <taxon>Eubacteriales</taxon>
        <taxon>Clostridiaceae</taxon>
        <taxon>Clostridium</taxon>
    </lineage>
</organism>
<feature type="transmembrane region" description="Helical" evidence="8">
    <location>
        <begin position="369"/>
        <end position="398"/>
    </location>
</feature>
<protein>
    <submittedName>
        <fullName evidence="9">V-type ATP synthase subunit I</fullName>
    </submittedName>
</protein>
<dbReference type="AlphaFoldDB" id="A0A1D7XLJ0"/>
<evidence type="ECO:0000313" key="9">
    <source>
        <dbReference type="EMBL" id="AOR24208.1"/>
    </source>
</evidence>
<comment type="similarity">
    <text evidence="2">Belongs to the V-ATPase 116 kDa subunit family.</text>
</comment>
<dbReference type="Pfam" id="PF01496">
    <property type="entry name" value="V_ATPase_I"/>
    <property type="match status" value="2"/>
</dbReference>
<dbReference type="STRING" id="394958.BGI42_10910"/>
<gene>
    <name evidence="9" type="ORF">BGI42_10910</name>
</gene>
<evidence type="ECO:0000313" key="10">
    <source>
        <dbReference type="Proteomes" id="UP000094652"/>
    </source>
</evidence>
<feature type="transmembrane region" description="Helical" evidence="8">
    <location>
        <begin position="448"/>
        <end position="472"/>
    </location>
</feature>
<dbReference type="Proteomes" id="UP000094652">
    <property type="component" value="Chromosome"/>
</dbReference>
<evidence type="ECO:0000256" key="3">
    <source>
        <dbReference type="ARBA" id="ARBA00022448"/>
    </source>
</evidence>
<feature type="transmembrane region" description="Helical" evidence="8">
    <location>
        <begin position="561"/>
        <end position="583"/>
    </location>
</feature>
<dbReference type="Gene3D" id="3.30.70.2750">
    <property type="match status" value="1"/>
</dbReference>
<keyword evidence="4 8" id="KW-0812">Transmembrane</keyword>
<keyword evidence="10" id="KW-1185">Reference proteome</keyword>
<dbReference type="Gene3D" id="1.20.1460.20">
    <property type="match status" value="1"/>
</dbReference>
<dbReference type="GO" id="GO:0016471">
    <property type="term" value="C:vacuolar proton-transporting V-type ATPase complex"/>
    <property type="evidence" value="ECO:0007669"/>
    <property type="project" value="TreeGrafter"/>
</dbReference>
<evidence type="ECO:0000256" key="2">
    <source>
        <dbReference type="ARBA" id="ARBA00009904"/>
    </source>
</evidence>
<accession>A0A1D7XLJ0</accession>
<dbReference type="InterPro" id="IPR002490">
    <property type="entry name" value="V-ATPase_116kDa_su"/>
</dbReference>
<dbReference type="OrthoDB" id="9803814at2"/>
<evidence type="ECO:0000256" key="4">
    <source>
        <dbReference type="ARBA" id="ARBA00022692"/>
    </source>
</evidence>
<keyword evidence="6" id="KW-0406">Ion transport</keyword>
<sequence length="654" mass="73958">MAIVKMNKFTLLSFESKKNELLERIQNFAEVEFINLQDENVQENNEVLNNLDKDEIDSDISRWEEELSKAKFALEFLRNYVPKQSLMKSLRTEKLSLTPKQLEEKVLNGEWKDIYEKVKEKEHTLASLDNEKTKLQGNVQSLKPYEKFDSPLGSLGELKVTEYFLGSIANQYEEALKNDLNDCHLEIISKDNQDTYFFLLTHKDNKEEVEEVLRGFGFSPFKTDEKELPLKLIQEYNERMSLIDSEKFLVKEELSGFEEHLENLKLAYEYYANLVNRKSISNRFLKTDKTVLLQGWVPSAKNNRLTQITKEVLGEDYYLVFEDVKEEEIDDVPIKLKNNDLNASFESVTSMYALPKYNDIDPTPFVTPFYLIFFGMMVADAGYGLLMLLGTLAALKLFNFDAEAKKMVKFFMYLSFPTILFGFLYGSFFGDLLPIKGLINTSTDVMTILGMSVVFGAIQILFGLFIKAGVLIRAGKKLDAFMDAGSWLITLFSFGGIAAGSMLNIPSLKTVSIAGAIIGSILIVLTQGRQMESAGGKIGQGLYELYGITGYVSDLVSYTRLMAIGLSGGSIAGAINMIMRMVSDNGNSLLGTILFAPLIFIIFQTVNLLLSLLSGYVHTLRLTYVEYFSKFYDGGGKAFKPLTAKNQYINLKEE</sequence>
<feature type="transmembrane region" description="Helical" evidence="8">
    <location>
        <begin position="410"/>
        <end position="428"/>
    </location>
</feature>
<dbReference type="RefSeq" id="WP_069680344.1">
    <property type="nucleotide sequence ID" value="NZ_CP017253.2"/>
</dbReference>
<evidence type="ECO:0000256" key="7">
    <source>
        <dbReference type="ARBA" id="ARBA00023136"/>
    </source>
</evidence>
<feature type="transmembrane region" description="Helical" evidence="8">
    <location>
        <begin position="589"/>
        <end position="613"/>
    </location>
</feature>
<reference evidence="10" key="1">
    <citation type="submission" date="2016-09" db="EMBL/GenBank/DDBJ databases">
        <title>Genomics of Clostridium taeniosporum, an organism which forms endospores with ribbon-like appendages.</title>
        <authorList>
            <person name="Walker J.R."/>
        </authorList>
    </citation>
    <scope>NUCLEOTIDE SEQUENCE [LARGE SCALE GENOMIC DNA]</scope>
    <source>
        <strain evidence="10">1/k</strain>
    </source>
</reference>